<sequence length="238" mass="23209">MTWGAALAALLSLAACGDGDGPATPAVDAGTQDSGTDAGSDAGVRPPDVYADAVVEYVPGDGAGFGQDRFPDVVLGPPAGAGPDNGSLDVLSLGRGGRIVLRFTDVAIIDGPGVDLLVFENAFALPGGGTYAETGLVEVSDDGVAWKAFACAFNDADAGYPGCAGVHPVQANPANGVSATDPAVAGGDGFDLATVGLARARFVRITDTGANGYGGTSGGFDLDAVAVVNGAPIQGTAP</sequence>
<dbReference type="RefSeq" id="WP_206730082.1">
    <property type="nucleotide sequence ID" value="NZ_CP071090.1"/>
</dbReference>
<evidence type="ECO:0000313" key="3">
    <source>
        <dbReference type="EMBL" id="QSQ28571.1"/>
    </source>
</evidence>
<reference evidence="3 4" key="1">
    <citation type="submission" date="2021-02" db="EMBL/GenBank/DDBJ databases">
        <title>De Novo genome assembly of isolated myxobacteria.</title>
        <authorList>
            <person name="Stevens D.C."/>
        </authorList>
    </citation>
    <scope>NUCLEOTIDE SEQUENCE [LARGE SCALE GENOMIC DNA]</scope>
    <source>
        <strain evidence="4">SCPEA02</strain>
    </source>
</reference>
<gene>
    <name evidence="3" type="ORF">JY651_47685</name>
</gene>
<accession>A0ABX7PDJ3</accession>
<name>A0ABX7PDJ3_9BACT</name>
<feature type="signal peptide" evidence="2">
    <location>
        <begin position="1"/>
        <end position="17"/>
    </location>
</feature>
<feature type="chain" id="PRO_5045501999" evidence="2">
    <location>
        <begin position="18"/>
        <end position="238"/>
    </location>
</feature>
<proteinExistence type="predicted"/>
<keyword evidence="4" id="KW-1185">Reference proteome</keyword>
<evidence type="ECO:0000256" key="1">
    <source>
        <dbReference type="SAM" id="MobiDB-lite"/>
    </source>
</evidence>
<protein>
    <submittedName>
        <fullName evidence="3">Cell surface protein</fullName>
    </submittedName>
</protein>
<dbReference type="EMBL" id="CP071090">
    <property type="protein sequence ID" value="QSQ28571.1"/>
    <property type="molecule type" value="Genomic_DNA"/>
</dbReference>
<evidence type="ECO:0000256" key="2">
    <source>
        <dbReference type="SAM" id="SignalP"/>
    </source>
</evidence>
<evidence type="ECO:0000313" key="4">
    <source>
        <dbReference type="Proteomes" id="UP000662747"/>
    </source>
</evidence>
<feature type="region of interest" description="Disordered" evidence="1">
    <location>
        <begin position="24"/>
        <end position="44"/>
    </location>
</feature>
<keyword evidence="2" id="KW-0732">Signal</keyword>
<organism evidence="3 4">
    <name type="scientific">Pyxidicoccus parkwayensis</name>
    <dbReference type="NCBI Taxonomy" id="2813578"/>
    <lineage>
        <taxon>Bacteria</taxon>
        <taxon>Pseudomonadati</taxon>
        <taxon>Myxococcota</taxon>
        <taxon>Myxococcia</taxon>
        <taxon>Myxococcales</taxon>
        <taxon>Cystobacterineae</taxon>
        <taxon>Myxococcaceae</taxon>
        <taxon>Pyxidicoccus</taxon>
    </lineage>
</organism>
<dbReference type="Proteomes" id="UP000662747">
    <property type="component" value="Chromosome"/>
</dbReference>